<dbReference type="SUPFAM" id="SSF53474">
    <property type="entry name" value="alpha/beta-Hydrolases"/>
    <property type="match status" value="1"/>
</dbReference>
<evidence type="ECO:0000313" key="4">
    <source>
        <dbReference type="EMBL" id="UZF48528.1"/>
    </source>
</evidence>
<organism evidence="4 5">
    <name type="scientific">Rhodococcus rhodochrous</name>
    <dbReference type="NCBI Taxonomy" id="1829"/>
    <lineage>
        <taxon>Bacteria</taxon>
        <taxon>Bacillati</taxon>
        <taxon>Actinomycetota</taxon>
        <taxon>Actinomycetes</taxon>
        <taxon>Mycobacteriales</taxon>
        <taxon>Nocardiaceae</taxon>
        <taxon>Rhodococcus</taxon>
    </lineage>
</organism>
<accession>A0AA46X1S7</accession>
<gene>
    <name evidence="4" type="ORF">KUM34_029620</name>
</gene>
<dbReference type="AlphaFoldDB" id="A0AA46X1S7"/>
<evidence type="ECO:0000259" key="3">
    <source>
        <dbReference type="Pfam" id="PF02230"/>
    </source>
</evidence>
<name>A0AA46X1S7_RHORH</name>
<proteinExistence type="inferred from homology"/>
<keyword evidence="2" id="KW-0378">Hydrolase</keyword>
<comment type="similarity">
    <text evidence="1">Belongs to the AB hydrolase superfamily. AB hydrolase 2 family.</text>
</comment>
<evidence type="ECO:0000256" key="2">
    <source>
        <dbReference type="ARBA" id="ARBA00022801"/>
    </source>
</evidence>
<dbReference type="EMBL" id="CP083976">
    <property type="protein sequence ID" value="UZF48528.1"/>
    <property type="molecule type" value="Genomic_DNA"/>
</dbReference>
<sequence>MTTNPHLRTDPVRSGTRDLEQASLVVYAVHGRGQHPQFMADVAHRIEEPDTAYLLPGADGNSWYPRSFLAPLEDNEPCLGHALETVDTHLSWIASQGVPTERTVLLGFSQGACLLAEYLLRTGHRCGGAALLTGGYLGPEEKSWAALGHSFGGMPVLLATSARDEWVPLSRVHATTEAFVELGASVRLHVDDDPDHHINDDVLGYTRELFDTITTRR</sequence>
<reference evidence="4 5" key="1">
    <citation type="journal article" date="2021" name="Front. Microbiol.">
        <title>Bacterial Transformation of Aromatic Monomers in Softwood Black Liquor.</title>
        <authorList>
            <person name="Navas L.E."/>
            <person name="Dexter G."/>
            <person name="Liu J."/>
            <person name="Levy-Booth D."/>
            <person name="Cho M."/>
            <person name="Jang S.K."/>
            <person name="Mansfield S.D."/>
            <person name="Renneckar S."/>
            <person name="Mohn W.W."/>
            <person name="Eltis L.D."/>
        </authorList>
    </citation>
    <scope>NUCLEOTIDE SEQUENCE [LARGE SCALE GENOMIC DNA]</scope>
    <source>
        <strain evidence="4 5">GD02</strain>
    </source>
</reference>
<dbReference type="Proteomes" id="UP001162740">
    <property type="component" value="Plasmid pGD02.2.2"/>
</dbReference>
<dbReference type="PANTHER" id="PTHR10655:SF17">
    <property type="entry name" value="LYSOPHOSPHOLIPASE-LIKE PROTEIN 1"/>
    <property type="match status" value="1"/>
</dbReference>
<dbReference type="GO" id="GO:0016787">
    <property type="term" value="F:hydrolase activity"/>
    <property type="evidence" value="ECO:0007669"/>
    <property type="project" value="UniProtKB-KW"/>
</dbReference>
<dbReference type="PANTHER" id="PTHR10655">
    <property type="entry name" value="LYSOPHOSPHOLIPASE-RELATED"/>
    <property type="match status" value="1"/>
</dbReference>
<dbReference type="Gene3D" id="3.40.50.1820">
    <property type="entry name" value="alpha/beta hydrolase"/>
    <property type="match status" value="1"/>
</dbReference>
<keyword evidence="4" id="KW-0614">Plasmid</keyword>
<evidence type="ECO:0000313" key="5">
    <source>
        <dbReference type="Proteomes" id="UP001162740"/>
    </source>
</evidence>
<geneLocation type="plasmid" evidence="4 5">
    <name>pGD02.2.2</name>
</geneLocation>
<protein>
    <submittedName>
        <fullName evidence="4">Phospholipase</fullName>
    </submittedName>
</protein>
<dbReference type="InterPro" id="IPR003140">
    <property type="entry name" value="PLipase/COase/thioEstase"/>
</dbReference>
<evidence type="ECO:0000256" key="1">
    <source>
        <dbReference type="ARBA" id="ARBA00006499"/>
    </source>
</evidence>
<dbReference type="Pfam" id="PF02230">
    <property type="entry name" value="Abhydrolase_2"/>
    <property type="match status" value="1"/>
</dbReference>
<dbReference type="InterPro" id="IPR050565">
    <property type="entry name" value="LYPA1-2/EST-like"/>
</dbReference>
<dbReference type="RefSeq" id="WP_229582557.1">
    <property type="nucleotide sequence ID" value="NZ_CP083976.1"/>
</dbReference>
<dbReference type="InterPro" id="IPR029058">
    <property type="entry name" value="AB_hydrolase_fold"/>
</dbReference>
<feature type="domain" description="Phospholipase/carboxylesterase/thioesterase" evidence="3">
    <location>
        <begin position="28"/>
        <end position="203"/>
    </location>
</feature>